<dbReference type="Proteomes" id="UP000198968">
    <property type="component" value="Unassembled WGS sequence"/>
</dbReference>
<keyword evidence="1" id="KW-0812">Transmembrane</keyword>
<feature type="transmembrane region" description="Helical" evidence="1">
    <location>
        <begin position="62"/>
        <end position="81"/>
    </location>
</feature>
<name>A0A1I4ZGC8_9GAMM</name>
<dbReference type="PANTHER" id="PTHR40031:SF1">
    <property type="entry name" value="MEMBRANE-BOUND METAL-DEPENDENT HYDROLASE"/>
    <property type="match status" value="1"/>
</dbReference>
<dbReference type="RefSeq" id="WP_090962404.1">
    <property type="nucleotide sequence ID" value="NZ_FOVG01000001.1"/>
</dbReference>
<dbReference type="Pfam" id="PF04307">
    <property type="entry name" value="YdjM"/>
    <property type="match status" value="1"/>
</dbReference>
<dbReference type="InterPro" id="IPR007404">
    <property type="entry name" value="YdjM-like"/>
</dbReference>
<keyword evidence="1" id="KW-1133">Transmembrane helix</keyword>
<feature type="transmembrane region" description="Helical" evidence="1">
    <location>
        <begin position="123"/>
        <end position="148"/>
    </location>
</feature>
<evidence type="ECO:0000313" key="2">
    <source>
        <dbReference type="EMBL" id="SFN49029.1"/>
    </source>
</evidence>
<keyword evidence="1" id="KW-0472">Membrane</keyword>
<organism evidence="2 3">
    <name type="scientific">Candidatus Pantoea varia</name>
    <dbReference type="NCBI Taxonomy" id="1881036"/>
    <lineage>
        <taxon>Bacteria</taxon>
        <taxon>Pseudomonadati</taxon>
        <taxon>Pseudomonadota</taxon>
        <taxon>Gammaproteobacteria</taxon>
        <taxon>Enterobacterales</taxon>
        <taxon>Erwiniaceae</taxon>
        <taxon>Pantoea</taxon>
    </lineage>
</organism>
<proteinExistence type="predicted"/>
<keyword evidence="3" id="KW-1185">Reference proteome</keyword>
<sequence>MDSVSQFVMGASVSVAVMRRRVPVWQAALVGGVCGTLPDLDVFIDHGDAIRNMTLHRTETHALLWLTLASPLIAWLVAGLFRQRVKWPLWWPAIWLALITHPLLDLMTVYGTQLGLPVTDYPYAIGSIYIVDPLYTLPLLIGLCIALWRRGDKGLRGNCVGLTLSTLYLVWSVVIQGVAGWQIRDSLTEQGIAAGKVLVTPTAFNTLVWRSVIMTPDRYGEAYWSLLSPSRPLQVTWYPRHPELFDAFRGSWYAERVAWFSHGFYALREQDGQTTIADLRMGEGDNYTFTFGLGTPQQPDARPQRLPYERPSLSAIFSALGERL</sequence>
<protein>
    <submittedName>
        <fullName evidence="2">Inner membrane protein</fullName>
    </submittedName>
</protein>
<accession>A0A1I4ZGC8</accession>
<dbReference type="PANTHER" id="PTHR40031">
    <property type="entry name" value="HYPOTHETICAL MEMBRANE SPANNING PROTEIN"/>
    <property type="match status" value="1"/>
</dbReference>
<feature type="transmembrane region" description="Helical" evidence="1">
    <location>
        <begin position="160"/>
        <end position="181"/>
    </location>
</feature>
<dbReference type="InterPro" id="IPR053170">
    <property type="entry name" value="Transcription_regulator"/>
</dbReference>
<dbReference type="EMBL" id="FOVG01000001">
    <property type="protein sequence ID" value="SFN49029.1"/>
    <property type="molecule type" value="Genomic_DNA"/>
</dbReference>
<dbReference type="AlphaFoldDB" id="A0A1I4ZGC8"/>
<dbReference type="OrthoDB" id="9781927at2"/>
<reference evidence="3" key="1">
    <citation type="submission" date="2016-10" db="EMBL/GenBank/DDBJ databases">
        <authorList>
            <person name="Varghese N."/>
            <person name="Submissions S."/>
        </authorList>
    </citation>
    <scope>NUCLEOTIDE SEQUENCE [LARGE SCALE GENOMIC DNA]</scope>
    <source>
        <strain evidence="3">OV426</strain>
    </source>
</reference>
<evidence type="ECO:0000256" key="1">
    <source>
        <dbReference type="SAM" id="Phobius"/>
    </source>
</evidence>
<feature type="transmembrane region" description="Helical" evidence="1">
    <location>
        <begin position="93"/>
        <end position="111"/>
    </location>
</feature>
<gene>
    <name evidence="2" type="ORF">SAMN05428971_1614</name>
</gene>
<evidence type="ECO:0000313" key="3">
    <source>
        <dbReference type="Proteomes" id="UP000198968"/>
    </source>
</evidence>